<dbReference type="InterPro" id="IPR006076">
    <property type="entry name" value="FAD-dep_OxRdtase"/>
</dbReference>
<proteinExistence type="predicted"/>
<dbReference type="Gene3D" id="3.50.50.60">
    <property type="entry name" value="FAD/NAD(P)-binding domain"/>
    <property type="match status" value="1"/>
</dbReference>
<accession>A0A3A3AEA0</accession>
<protein>
    <submittedName>
        <fullName evidence="2">FAD dependent oxidoreductase</fullName>
    </submittedName>
</protein>
<gene>
    <name evidence="2" type="ORF">PHISCL_00066</name>
</gene>
<feature type="domain" description="FAD dependent oxidoreductase" evidence="1">
    <location>
        <begin position="59"/>
        <end position="469"/>
    </location>
</feature>
<sequence length="521" mass="57081">MHPFFADPTISLVEKQQALTRIFSDPGIPDTKTTSPFWLRQPHPQLSGCQSEILPTEADVVIIGSGITGASVARTLLRDRISQDGNQDHPAVVMLEARDICSGATGRNGGHILETGETFAGLADSIGMEAAKKILKFRLSHLNEMLNIADQCGLTDECQARRVQFLGVYFDENPWKEALDRFARFKKAMPVESSAWAAYDRDEIPEEFHLHKARGVISGPAGAMWPYKFVTGVLARLQEEFPSAFSIETNTPVTKIEVSGRKYRVETPRGTILARHVIHCTNAHVGHLVPGLRGRVYPVRGQMSAQTPGEKFPSQGTQHSWVFNYERGFDYLTQLPATQDSNCQLMFGGAFAQSEGRGIADLGVPTDSSLSVYMDIHLSGALSAIFGHENWGKVPGPSVQAMWSGNMGFSSDEFPWVGMLPSSLTGRDRPDSVNKSAKLSETDRAGAEWVSAAFSGEGMVQAWLCGKALGVMLLLQNDKLDPSQSADISWLPEQMVVTEERVRTSLPSQMADELAKRASNL</sequence>
<comment type="caution">
    <text evidence="2">The sequence shown here is derived from an EMBL/GenBank/DDBJ whole genome shotgun (WGS) entry which is preliminary data.</text>
</comment>
<dbReference type="InterPro" id="IPR036188">
    <property type="entry name" value="FAD/NAD-bd_sf"/>
</dbReference>
<dbReference type="GO" id="GO:0005737">
    <property type="term" value="C:cytoplasm"/>
    <property type="evidence" value="ECO:0007669"/>
    <property type="project" value="TreeGrafter"/>
</dbReference>
<dbReference type="OrthoDB" id="512662at2759"/>
<reference evidence="3" key="1">
    <citation type="submission" date="2017-02" db="EMBL/GenBank/DDBJ databases">
        <authorList>
            <person name="Tafer H."/>
            <person name="Lopandic K."/>
        </authorList>
    </citation>
    <scope>NUCLEOTIDE SEQUENCE [LARGE SCALE GENOMIC DNA]</scope>
    <source>
        <strain evidence="3">CBS 366.77</strain>
    </source>
</reference>
<dbReference type="PANTHER" id="PTHR13847">
    <property type="entry name" value="SARCOSINE DEHYDROGENASE-RELATED"/>
    <property type="match status" value="1"/>
</dbReference>
<evidence type="ECO:0000259" key="1">
    <source>
        <dbReference type="Pfam" id="PF01266"/>
    </source>
</evidence>
<dbReference type="EMBL" id="MVGC01000001">
    <property type="protein sequence ID" value="RJE27641.1"/>
    <property type="molecule type" value="Genomic_DNA"/>
</dbReference>
<keyword evidence="3" id="KW-1185">Reference proteome</keyword>
<dbReference type="AlphaFoldDB" id="A0A3A3AEA0"/>
<dbReference type="STRING" id="2070753.A0A3A3AEA0"/>
<evidence type="ECO:0000313" key="3">
    <source>
        <dbReference type="Proteomes" id="UP000266188"/>
    </source>
</evidence>
<evidence type="ECO:0000313" key="2">
    <source>
        <dbReference type="EMBL" id="RJE27641.1"/>
    </source>
</evidence>
<organism evidence="2 3">
    <name type="scientific">Aspergillus sclerotialis</name>
    <dbReference type="NCBI Taxonomy" id="2070753"/>
    <lineage>
        <taxon>Eukaryota</taxon>
        <taxon>Fungi</taxon>
        <taxon>Dikarya</taxon>
        <taxon>Ascomycota</taxon>
        <taxon>Pezizomycotina</taxon>
        <taxon>Eurotiomycetes</taxon>
        <taxon>Eurotiomycetidae</taxon>
        <taxon>Eurotiales</taxon>
        <taxon>Aspergillaceae</taxon>
        <taxon>Aspergillus</taxon>
        <taxon>Aspergillus subgen. Polypaecilum</taxon>
    </lineage>
</organism>
<dbReference type="Gene3D" id="3.30.9.10">
    <property type="entry name" value="D-Amino Acid Oxidase, subunit A, domain 2"/>
    <property type="match status" value="1"/>
</dbReference>
<name>A0A3A3AEA0_9EURO</name>
<dbReference type="SUPFAM" id="SSF51905">
    <property type="entry name" value="FAD/NAD(P)-binding domain"/>
    <property type="match status" value="1"/>
</dbReference>
<dbReference type="PANTHER" id="PTHR13847:SF213">
    <property type="entry name" value="DEPENDENT OXIDOREDUCTASE, PUTATIVE-RELATED"/>
    <property type="match status" value="1"/>
</dbReference>
<dbReference type="Proteomes" id="UP000266188">
    <property type="component" value="Unassembled WGS sequence"/>
</dbReference>
<dbReference type="Pfam" id="PF01266">
    <property type="entry name" value="DAO"/>
    <property type="match status" value="1"/>
</dbReference>